<name>A0A0C2JUI4_THEKT</name>
<comment type="caution">
    <text evidence="2">The sequence shown here is derived from an EMBL/GenBank/DDBJ whole genome shotgun (WGS) entry which is preliminary data.</text>
</comment>
<keyword evidence="1" id="KW-0472">Membrane</keyword>
<reference evidence="2 3" key="1">
    <citation type="journal article" date="2014" name="Genome Biol. Evol.">
        <title>The genome of the myxosporean Thelohanellus kitauei shows adaptations to nutrient acquisition within its fish host.</title>
        <authorList>
            <person name="Yang Y."/>
            <person name="Xiong J."/>
            <person name="Zhou Z."/>
            <person name="Huo F."/>
            <person name="Miao W."/>
            <person name="Ran C."/>
            <person name="Liu Y."/>
            <person name="Zhang J."/>
            <person name="Feng J."/>
            <person name="Wang M."/>
            <person name="Wang M."/>
            <person name="Wang L."/>
            <person name="Yao B."/>
        </authorList>
    </citation>
    <scope>NUCLEOTIDE SEQUENCE [LARGE SCALE GENOMIC DNA]</scope>
    <source>
        <strain evidence="2">Wuqing</strain>
    </source>
</reference>
<evidence type="ECO:0000313" key="2">
    <source>
        <dbReference type="EMBL" id="KII73053.1"/>
    </source>
</evidence>
<gene>
    <name evidence="2" type="ORF">RF11_08344</name>
</gene>
<keyword evidence="1" id="KW-1133">Transmembrane helix</keyword>
<evidence type="ECO:0000313" key="3">
    <source>
        <dbReference type="Proteomes" id="UP000031668"/>
    </source>
</evidence>
<dbReference type="Proteomes" id="UP000031668">
    <property type="component" value="Unassembled WGS sequence"/>
</dbReference>
<sequence length="620" mass="72558">MDLQENKQALHIYVVGAQSEDLIRQMEAVRNFVSHFSHQSFSTDVHSFIKHFPRKLYEEFKKTSEEEVWIKRNHQHISMFFEVFTFIFQYPLIPCYSLAEPFVELCLKFIKTCDPELNLDAHSLIDSITRCVAHEPNRVLFINENGLYNLYCYLQIPKINLSKNFKIFCRNICEFNIENSSSLCSLKLSENINQIMNKYLSTKDEDISWILFTVLRMFHRLGVLDGINLNVSKLYTITHSMFIIDINKSEYHGALISVSYVWVVIINGPRNTFQINTIDKLVLIATIFAIDLSLNLLNVFYGVGPLKENKNTKQMLYIIYLTLVAFPIIDHSAYPWLRSVLIKLHHSVQKYINTEFLRYFSFNNQFLFAQYFLKSQAILKIRISKKDAKKLDWFFGTLATQQPLSNIYLLIGIHSAYLATHLNLDIAEPCKMSTWPLLVFFTDIKNILKDLITALSDETYITKLETEQKLFMYEDLKSQYLSIINEDLIQNVFSECEYQLRSHFDNLSPEIFENNCYNIYKNLMARTIHSLNESNYLDKNRAGSFMKVYHVNTGKFSQIPVDHATSVVTDDFKVMSTTLIQANANSPLRINALLKWFILIYEIKFIFGDIKSKFDNLNFI</sequence>
<protein>
    <submittedName>
        <fullName evidence="2">Uncharacterized protein</fullName>
    </submittedName>
</protein>
<keyword evidence="3" id="KW-1185">Reference proteome</keyword>
<dbReference type="AlphaFoldDB" id="A0A0C2JUI4"/>
<organism evidence="2 3">
    <name type="scientific">Thelohanellus kitauei</name>
    <name type="common">Myxosporean</name>
    <dbReference type="NCBI Taxonomy" id="669202"/>
    <lineage>
        <taxon>Eukaryota</taxon>
        <taxon>Metazoa</taxon>
        <taxon>Cnidaria</taxon>
        <taxon>Myxozoa</taxon>
        <taxon>Myxosporea</taxon>
        <taxon>Bivalvulida</taxon>
        <taxon>Platysporina</taxon>
        <taxon>Myxobolidae</taxon>
        <taxon>Thelohanellus</taxon>
    </lineage>
</organism>
<dbReference type="EMBL" id="JWZT01001018">
    <property type="protein sequence ID" value="KII73053.1"/>
    <property type="molecule type" value="Genomic_DNA"/>
</dbReference>
<evidence type="ECO:0000256" key="1">
    <source>
        <dbReference type="SAM" id="Phobius"/>
    </source>
</evidence>
<accession>A0A0C2JUI4</accession>
<feature type="transmembrane region" description="Helical" evidence="1">
    <location>
        <begin position="315"/>
        <end position="337"/>
    </location>
</feature>
<keyword evidence="1" id="KW-0812">Transmembrane</keyword>
<feature type="transmembrane region" description="Helical" evidence="1">
    <location>
        <begin position="281"/>
        <end position="303"/>
    </location>
</feature>
<proteinExistence type="predicted"/>
<feature type="transmembrane region" description="Helical" evidence="1">
    <location>
        <begin position="251"/>
        <end position="269"/>
    </location>
</feature>